<keyword evidence="1" id="KW-1133">Transmembrane helix</keyword>
<feature type="transmembrane region" description="Helical" evidence="1">
    <location>
        <begin position="20"/>
        <end position="37"/>
    </location>
</feature>
<reference evidence="2 3" key="1">
    <citation type="submission" date="2018-05" db="EMBL/GenBank/DDBJ databases">
        <title>Mucilaginibacter hurinus sp. nov., isolated from briquette warehouse soil.</title>
        <authorList>
            <person name="Choi L."/>
        </authorList>
    </citation>
    <scope>NUCLEOTIDE SEQUENCE [LARGE SCALE GENOMIC DNA]</scope>
    <source>
        <strain evidence="2 3">ZR32</strain>
    </source>
</reference>
<dbReference type="Pfam" id="PF13668">
    <property type="entry name" value="Ferritin_2"/>
    <property type="match status" value="1"/>
</dbReference>
<dbReference type="InterPro" id="IPR006311">
    <property type="entry name" value="TAT_signal"/>
</dbReference>
<gene>
    <name evidence="2" type="ORF">DJ568_15260</name>
</gene>
<dbReference type="Proteomes" id="UP000253209">
    <property type="component" value="Unassembled WGS sequence"/>
</dbReference>
<dbReference type="SUPFAM" id="SSF47240">
    <property type="entry name" value="Ferritin-like"/>
    <property type="match status" value="1"/>
</dbReference>
<protein>
    <submittedName>
        <fullName evidence="2">Ferritin-like domain-containing protein</fullName>
    </submittedName>
</protein>
<dbReference type="RefSeq" id="WP_114006161.1">
    <property type="nucleotide sequence ID" value="NZ_QGDC01000009.1"/>
</dbReference>
<evidence type="ECO:0000256" key="1">
    <source>
        <dbReference type="SAM" id="Phobius"/>
    </source>
</evidence>
<keyword evidence="1" id="KW-0812">Transmembrane</keyword>
<proteinExistence type="predicted"/>
<dbReference type="AlphaFoldDB" id="A0A367GM02"/>
<name>A0A367GM02_9SPHI</name>
<dbReference type="OrthoDB" id="954262at2"/>
<organism evidence="2 3">
    <name type="scientific">Mucilaginibacter hurinus</name>
    <dbReference type="NCBI Taxonomy" id="2201324"/>
    <lineage>
        <taxon>Bacteria</taxon>
        <taxon>Pseudomonadati</taxon>
        <taxon>Bacteroidota</taxon>
        <taxon>Sphingobacteriia</taxon>
        <taxon>Sphingobacteriales</taxon>
        <taxon>Sphingobacteriaceae</taxon>
        <taxon>Mucilaginibacter</taxon>
    </lineage>
</organism>
<dbReference type="PROSITE" id="PS51318">
    <property type="entry name" value="TAT"/>
    <property type="match status" value="1"/>
</dbReference>
<dbReference type="EMBL" id="QGDC01000009">
    <property type="protein sequence ID" value="RCH53896.1"/>
    <property type="molecule type" value="Genomic_DNA"/>
</dbReference>
<dbReference type="InterPro" id="IPR009078">
    <property type="entry name" value="Ferritin-like_SF"/>
</dbReference>
<keyword evidence="3" id="KW-1185">Reference proteome</keyword>
<evidence type="ECO:0000313" key="2">
    <source>
        <dbReference type="EMBL" id="RCH53896.1"/>
    </source>
</evidence>
<keyword evidence="1" id="KW-0472">Membrane</keyword>
<dbReference type="CDD" id="cd00657">
    <property type="entry name" value="Ferritin_like"/>
    <property type="match status" value="1"/>
</dbReference>
<sequence length="228" mass="24154">MKTETQLNQSDAGMARRAFLRYAGAGVAVAGLAAVGACKKDKNNPNNGLTDVGSGDIGVLNYAYALEQLEAAFYIQVADTSGNVFNNDEKSLLGEIRDHEVAHREFFRKALKDKAIKDLTPDFSAINFGDRTSILTAAKAFEDLGVTAYNGIAFKITSADILTVAGKIVSVEARHAALISNLINPGSFVNADQVDLATGLNKSNGPNAVLAAANMYLKTKVSASSFNF</sequence>
<evidence type="ECO:0000313" key="3">
    <source>
        <dbReference type="Proteomes" id="UP000253209"/>
    </source>
</evidence>
<comment type="caution">
    <text evidence="2">The sequence shown here is derived from an EMBL/GenBank/DDBJ whole genome shotgun (WGS) entry which is preliminary data.</text>
</comment>
<accession>A0A367GM02</accession>